<dbReference type="InterPro" id="IPR054105">
    <property type="entry name" value="WHD_NrtR"/>
</dbReference>
<organism evidence="2 3">
    <name type="scientific">Acetobacter malorum DSM 14337</name>
    <dbReference type="NCBI Taxonomy" id="1307910"/>
    <lineage>
        <taxon>Bacteria</taxon>
        <taxon>Pseudomonadati</taxon>
        <taxon>Pseudomonadota</taxon>
        <taxon>Alphaproteobacteria</taxon>
        <taxon>Acetobacterales</taxon>
        <taxon>Acetobacteraceae</taxon>
        <taxon>Acetobacter</taxon>
    </lineage>
</organism>
<dbReference type="RefSeq" id="WP_156476934.1">
    <property type="nucleotide sequence ID" value="NZ_BAPF01000059.1"/>
</dbReference>
<dbReference type="InterPro" id="IPR015797">
    <property type="entry name" value="NUDIX_hydrolase-like_dom_sf"/>
</dbReference>
<dbReference type="Gene3D" id="1.10.10.10">
    <property type="entry name" value="Winged helix-like DNA-binding domain superfamily/Winged helix DNA-binding domain"/>
    <property type="match status" value="1"/>
</dbReference>
<gene>
    <name evidence="2" type="ORF">AA14337_3388</name>
</gene>
<protein>
    <submittedName>
        <fullName evidence="2">NUDIX hydrolase</fullName>
    </submittedName>
</protein>
<sequence>MSEELLSQPLARDSEGYGVPLVMVDCAIFVISGGDLKVLLPTRKKQPDEGMRGLVGGRLHTDDDSTLEDAVRRVVVGKIGVDVRYMEQLSTYGGPLRDRGGWTVSVAYIAMVDVALIPEELHGDLYRVEEAAELPLCFDHQRILTDAIRRMRDKATYSSLPAFLLPEEFTLKDLREVYAVVTGSEPGKSWFRDQMSRQGLVVPTGKMSCGGRHRPAELFRASGVKTLDGRLKV</sequence>
<dbReference type="InterPro" id="IPR036390">
    <property type="entry name" value="WH_DNA-bd_sf"/>
</dbReference>
<evidence type="ECO:0000259" key="1">
    <source>
        <dbReference type="Pfam" id="PF21906"/>
    </source>
</evidence>
<dbReference type="EMBL" id="BAPF01000059">
    <property type="protein sequence ID" value="GBQ86685.1"/>
    <property type="molecule type" value="Genomic_DNA"/>
</dbReference>
<dbReference type="InterPro" id="IPR036388">
    <property type="entry name" value="WH-like_DNA-bd_sf"/>
</dbReference>
<dbReference type="Pfam" id="PF21906">
    <property type="entry name" value="WHD_NrtR"/>
    <property type="match status" value="1"/>
</dbReference>
<reference evidence="2" key="1">
    <citation type="submission" date="2013-04" db="EMBL/GenBank/DDBJ databases">
        <title>The genome sequencing project of 58 acetic acid bacteria.</title>
        <authorList>
            <person name="Okamoto-Kainuma A."/>
            <person name="Ishikawa M."/>
            <person name="Umino S."/>
            <person name="Koizumi Y."/>
            <person name="Shiwa Y."/>
            <person name="Yoshikawa H."/>
            <person name="Matsutani M."/>
            <person name="Matsushita K."/>
        </authorList>
    </citation>
    <scope>NUCLEOTIDE SEQUENCE</scope>
    <source>
        <strain evidence="2">DSM 14337</strain>
    </source>
</reference>
<dbReference type="GeneID" id="29557091"/>
<evidence type="ECO:0000313" key="2">
    <source>
        <dbReference type="EMBL" id="GBQ86685.1"/>
    </source>
</evidence>
<accession>A0ABQ0Q189</accession>
<name>A0ABQ0Q189_9PROT</name>
<feature type="domain" description="NrtR DNA-binding winged helix" evidence="1">
    <location>
        <begin position="162"/>
        <end position="220"/>
    </location>
</feature>
<dbReference type="GO" id="GO:0016787">
    <property type="term" value="F:hydrolase activity"/>
    <property type="evidence" value="ECO:0007669"/>
    <property type="project" value="UniProtKB-KW"/>
</dbReference>
<dbReference type="CDD" id="cd18873">
    <property type="entry name" value="NUDIX_NadM_like"/>
    <property type="match status" value="1"/>
</dbReference>
<dbReference type="Gene3D" id="3.90.79.10">
    <property type="entry name" value="Nucleoside Triphosphate Pyrophosphohydrolase"/>
    <property type="match status" value="1"/>
</dbReference>
<dbReference type="PANTHER" id="PTHR43736">
    <property type="entry name" value="ADP-RIBOSE PYROPHOSPHATASE"/>
    <property type="match status" value="1"/>
</dbReference>
<dbReference type="PANTHER" id="PTHR43736:SF4">
    <property type="entry name" value="SLR1690 PROTEIN"/>
    <property type="match status" value="1"/>
</dbReference>
<dbReference type="Proteomes" id="UP001065047">
    <property type="component" value="Unassembled WGS sequence"/>
</dbReference>
<dbReference type="SUPFAM" id="SSF55811">
    <property type="entry name" value="Nudix"/>
    <property type="match status" value="1"/>
</dbReference>
<keyword evidence="3" id="KW-1185">Reference proteome</keyword>
<keyword evidence="2" id="KW-0378">Hydrolase</keyword>
<evidence type="ECO:0000313" key="3">
    <source>
        <dbReference type="Proteomes" id="UP001065047"/>
    </source>
</evidence>
<comment type="caution">
    <text evidence="2">The sequence shown here is derived from an EMBL/GenBank/DDBJ whole genome shotgun (WGS) entry which is preliminary data.</text>
</comment>
<proteinExistence type="predicted"/>
<dbReference type="SUPFAM" id="SSF46785">
    <property type="entry name" value="Winged helix' DNA-binding domain"/>
    <property type="match status" value="1"/>
</dbReference>